<proteinExistence type="inferred from homology"/>
<dbReference type="InterPro" id="IPR050154">
    <property type="entry name" value="UbiB_kinase"/>
</dbReference>
<dbReference type="InterPro" id="IPR004147">
    <property type="entry name" value="ABC1_dom"/>
</dbReference>
<dbReference type="EMBL" id="RSAS01000792">
    <property type="protein sequence ID" value="RRR67382.1"/>
    <property type="molecule type" value="Genomic_DNA"/>
</dbReference>
<comment type="similarity">
    <text evidence="1">Belongs to the protein kinase superfamily. ADCK protein kinase family.</text>
</comment>
<keyword evidence="2" id="KW-0812">Transmembrane</keyword>
<gene>
    <name evidence="4" type="ORF">EI684_19070</name>
</gene>
<dbReference type="Proteomes" id="UP000280307">
    <property type="component" value="Unassembled WGS sequence"/>
</dbReference>
<dbReference type="PANTHER" id="PTHR10566:SF113">
    <property type="entry name" value="PROTEIN ACTIVITY OF BC1 COMPLEX KINASE 7, CHLOROPLASTIC"/>
    <property type="match status" value="1"/>
</dbReference>
<keyword evidence="2" id="KW-1133">Transmembrane helix</keyword>
<accession>A0A426TSW0</accession>
<keyword evidence="4" id="KW-0808">Transferase</keyword>
<evidence type="ECO:0000259" key="3">
    <source>
        <dbReference type="Pfam" id="PF03109"/>
    </source>
</evidence>
<dbReference type="InterPro" id="IPR011009">
    <property type="entry name" value="Kinase-like_dom_sf"/>
</dbReference>
<evidence type="ECO:0000256" key="2">
    <source>
        <dbReference type="SAM" id="Phobius"/>
    </source>
</evidence>
<keyword evidence="2" id="KW-0472">Membrane</keyword>
<dbReference type="SUPFAM" id="SSF56112">
    <property type="entry name" value="Protein kinase-like (PK-like)"/>
    <property type="match status" value="1"/>
</dbReference>
<organism evidence="4 5">
    <name type="scientific">Candidatus Viridilinea halotolerans</name>
    <dbReference type="NCBI Taxonomy" id="2491704"/>
    <lineage>
        <taxon>Bacteria</taxon>
        <taxon>Bacillati</taxon>
        <taxon>Chloroflexota</taxon>
        <taxon>Chloroflexia</taxon>
        <taxon>Chloroflexales</taxon>
        <taxon>Chloroflexineae</taxon>
        <taxon>Oscillochloridaceae</taxon>
        <taxon>Candidatus Viridilinea</taxon>
    </lineage>
</organism>
<comment type="caution">
    <text evidence="4">The sequence shown here is derived from an EMBL/GenBank/DDBJ whole genome shotgun (WGS) entry which is preliminary data.</text>
</comment>
<evidence type="ECO:0000313" key="5">
    <source>
        <dbReference type="Proteomes" id="UP000280307"/>
    </source>
</evidence>
<dbReference type="CDD" id="cd05121">
    <property type="entry name" value="ABC1_ADCK3-like"/>
    <property type="match status" value="1"/>
</dbReference>
<dbReference type="AlphaFoldDB" id="A0A426TSW0"/>
<dbReference type="GO" id="GO:0016301">
    <property type="term" value="F:kinase activity"/>
    <property type="evidence" value="ECO:0007669"/>
    <property type="project" value="UniProtKB-KW"/>
</dbReference>
<dbReference type="PANTHER" id="PTHR10566">
    <property type="entry name" value="CHAPERONE-ACTIVITY OF BC1 COMPLEX CABC1 -RELATED"/>
    <property type="match status" value="1"/>
</dbReference>
<sequence>MCMARLTDLEKPSMLRVAPRLFYILRVLVHHKFLGALLGKRHWPPPQEVRETFEELGLTFLKFGQVLAMRRDLLPTAYINELELLHDQQVPAMDIAAVRTTVEAALGVPLDTLFASFCPTPLAAATIAQVHEATTQSGRHVVVKVQRPGLDALIATDFATLTYLVALGERFFPQLRAFDLPVMVHEFATSLNRETDFSREARAIVLFRSVLADLPGLWIPDVVMECSSRTVLTLEFAAGERVDLYAKRHPEVIPQSINTLVRLMLQMIFEEGLFHADPHPGNVFVLPDGRLALLDFGMTGELDEAMREALTLLLEAIIKADARAATEAYLELAPASDGVNRAALLVDIKAVLYEIRRSNLADVSVGDAFDALLRAGSRNGVHNPGEFFLLTRTFVILEALLRQLAPHHDYMASFREEIARLTEQQLSRARVERKTTSLVRELGRLANDAPGDTRRLLRRIADGNLGRVQAPAVEAMGERVSRNLERLTNTLAVAALIVGGALLLIARMDGWLHLLGQFMVVSGLVGMLIIGISTLYE</sequence>
<keyword evidence="4" id="KW-0418">Kinase</keyword>
<evidence type="ECO:0000256" key="1">
    <source>
        <dbReference type="ARBA" id="ARBA00009670"/>
    </source>
</evidence>
<evidence type="ECO:0000313" key="4">
    <source>
        <dbReference type="EMBL" id="RRR67382.1"/>
    </source>
</evidence>
<reference evidence="4 5" key="1">
    <citation type="submission" date="2018-12" db="EMBL/GenBank/DDBJ databases">
        <title>Genome Sequence of Candidatus Viridilinea halotolerans isolated from saline sulfide-rich spring.</title>
        <authorList>
            <person name="Grouzdev D.S."/>
            <person name="Burganskaya E.I."/>
            <person name="Krutkina M.S."/>
            <person name="Sukhacheva M.V."/>
            <person name="Gorlenko V.M."/>
        </authorList>
    </citation>
    <scope>NUCLEOTIDE SEQUENCE [LARGE SCALE GENOMIC DNA]</scope>
    <source>
        <strain evidence="4">Chok-6</strain>
    </source>
</reference>
<feature type="transmembrane region" description="Helical" evidence="2">
    <location>
        <begin position="518"/>
        <end position="536"/>
    </location>
</feature>
<name>A0A426TSW0_9CHLR</name>
<protein>
    <submittedName>
        <fullName evidence="4">AarF/ABC1/UbiB kinase family protein</fullName>
    </submittedName>
</protein>
<feature type="domain" description="ABC1 atypical kinase-like" evidence="3">
    <location>
        <begin position="88"/>
        <end position="327"/>
    </location>
</feature>
<dbReference type="Pfam" id="PF03109">
    <property type="entry name" value="ABC1"/>
    <property type="match status" value="1"/>
</dbReference>
<feature type="transmembrane region" description="Helical" evidence="2">
    <location>
        <begin position="487"/>
        <end position="506"/>
    </location>
</feature>